<evidence type="ECO:0000313" key="1">
    <source>
        <dbReference type="EMBL" id="GMF20581.1"/>
    </source>
</evidence>
<dbReference type="Gene3D" id="3.30.530.20">
    <property type="match status" value="1"/>
</dbReference>
<reference evidence="1" key="1">
    <citation type="submission" date="2023-04" db="EMBL/GenBank/DDBJ databases">
        <title>Phytophthora lilii NBRC 32176.</title>
        <authorList>
            <person name="Ichikawa N."/>
            <person name="Sato H."/>
            <person name="Tonouchi N."/>
        </authorList>
    </citation>
    <scope>NUCLEOTIDE SEQUENCE</scope>
    <source>
        <strain evidence="1">NBRC 32176</strain>
    </source>
</reference>
<proteinExistence type="predicted"/>
<dbReference type="Proteomes" id="UP001165083">
    <property type="component" value="Unassembled WGS sequence"/>
</dbReference>
<organism evidence="1 2">
    <name type="scientific">Phytophthora lilii</name>
    <dbReference type="NCBI Taxonomy" id="2077276"/>
    <lineage>
        <taxon>Eukaryota</taxon>
        <taxon>Sar</taxon>
        <taxon>Stramenopiles</taxon>
        <taxon>Oomycota</taxon>
        <taxon>Peronosporomycetes</taxon>
        <taxon>Peronosporales</taxon>
        <taxon>Peronosporaceae</taxon>
        <taxon>Phytophthora</taxon>
    </lineage>
</organism>
<dbReference type="InterPro" id="IPR023393">
    <property type="entry name" value="START-like_dom_sf"/>
</dbReference>
<dbReference type="PANTHER" id="PTHR13510">
    <property type="entry name" value="FYVE-FINGER-CONTAINING RAB5 EFFECTOR PROTEIN RABENOSYN-5-RELATED"/>
    <property type="match status" value="1"/>
</dbReference>
<dbReference type="OrthoDB" id="102143at2759"/>
<protein>
    <submittedName>
        <fullName evidence="1">Unnamed protein product</fullName>
    </submittedName>
</protein>
<keyword evidence="2" id="KW-1185">Reference proteome</keyword>
<dbReference type="InterPro" id="IPR052727">
    <property type="entry name" value="Rab4/Rab5_effector"/>
</dbReference>
<evidence type="ECO:0000313" key="2">
    <source>
        <dbReference type="Proteomes" id="UP001165083"/>
    </source>
</evidence>
<dbReference type="EMBL" id="BSXW01000380">
    <property type="protein sequence ID" value="GMF20581.1"/>
    <property type="molecule type" value="Genomic_DNA"/>
</dbReference>
<dbReference type="PANTHER" id="PTHR13510:SF44">
    <property type="entry name" value="RABENOSYN-5"/>
    <property type="match status" value="1"/>
</dbReference>
<accession>A0A9W6TV17</accession>
<comment type="caution">
    <text evidence="1">The sequence shown here is derived from an EMBL/GenBank/DDBJ whole genome shotgun (WGS) entry which is preliminary data.</text>
</comment>
<sequence>MVKDRFTANPFGGLALSAADSSNLLDIVNTIVHTSLERYENFWTIEKAKVNTDKWKLIKSRENTHVFIEQHSQRTSSHNQSGEYIDELPSLLSVGTTSGTLEDVMLGVVNPTLESMRVKASYVNDLSAAAVLLNVIMPNQVDPFRSVVVKWMELDIPLQSTGLVHNRDYIYVEATGITETFDGERIGFHVLHSVNFPETHSLPNRVRANMSICGFFRQVRPNLVSVYVTGIMDPVGNERVRGLVVSNMASALLSTLKYAHCGQMKKLAWALGTAYSKSKVVGAPDPERVCVTCRKTVSRRVGDFGKNSDACKLCFGIICSTCKLQRKLSFVGSDLRLEQRKVAFCAVCMNNTIREDACKVARRQIRSDIRASKASRKMSVFSDLSTVSSDDPPREPEEPRVSYGFVIF</sequence>
<gene>
    <name evidence="1" type="ORF">Plil01_000801200</name>
</gene>
<dbReference type="AlphaFoldDB" id="A0A9W6TV17"/>
<name>A0A9W6TV17_9STRA</name>